<comment type="similarity">
    <text evidence="1">Belongs to the STXBP/unc-18/SEC1 family.</text>
</comment>
<dbReference type="Gene3D" id="1.25.40.60">
    <property type="match status" value="1"/>
</dbReference>
<dbReference type="Pfam" id="PF00995">
    <property type="entry name" value="Sec1"/>
    <property type="match status" value="1"/>
</dbReference>
<evidence type="ECO:0000313" key="4">
    <source>
        <dbReference type="Proteomes" id="UP000037122"/>
    </source>
</evidence>
<dbReference type="VEuPathDB" id="FungiDB:QG37_03693"/>
<dbReference type="VEuPathDB" id="FungiDB:CJI96_0004057"/>
<dbReference type="SUPFAM" id="SSF56815">
    <property type="entry name" value="Sec1/munc18-like (SM) proteins"/>
    <property type="match status" value="1"/>
</dbReference>
<evidence type="ECO:0000256" key="2">
    <source>
        <dbReference type="SAM" id="MobiDB-lite"/>
    </source>
</evidence>
<dbReference type="InterPro" id="IPR043154">
    <property type="entry name" value="Sec-1-like_dom1"/>
</dbReference>
<dbReference type="Gene3D" id="3.40.50.1910">
    <property type="match status" value="1"/>
</dbReference>
<evidence type="ECO:0008006" key="5">
    <source>
        <dbReference type="Google" id="ProtNLM"/>
    </source>
</evidence>
<sequence>MTTLSLNKVNKTYFDKLFVAKNNTQLSAAIRAKVLLVDQHTMPIISMSYTQSQLLQQDVVLIEMIENFRNLSPMKHLNCVIYVKPTRELMSKVCEELLNPHYNHYQVFFNNSVSKNDIEKLAEADEQEVVNQVIELYQDYSVANDNLYTLSISESSLIPRHTQTIQEATSLVSLLLSLKKCPIVRYETSSLESKRLASEILYYINSNLNNNLFDDLNKTSDVPPTLLILDRKSDPITPLVLPWTYQSMIHELIGINRNMVDLKDSSEQLTLSETQDKFFRETMYMNYGDLTDRFQKYVDEYKKQTKQTSIENLKTQDLSEFKRILTRFPEFKKLSNNILKHLNIISEIDKQISEQNLWAVGELQQTIACGLENHQNIKTKLMDLISDHTVSTQNKVKLLMLYVAKFPNHQSDLGGMLAKLNDPVTTSPPPTVTQTLLIKQFSRYFGSIKRMSSQESTDNNSNIGQIFNKNRIKIQQLFNPNNQNSHHSVPKTDNIFMQYIPKLNDVLTHVTSPPSQNRQGQQPQSQDHIDLTSVVPDVVSKQYGEVTGQAAQEVIIYFKGGATYEEARLVHELSQVNNRVKYIIGGDGILNSSQWLEKMSDIVNGYNEPAGGSAAAGAAQQDRRSQLREIL</sequence>
<reference evidence="4" key="1">
    <citation type="journal article" date="2015" name="BMC Genomics">
        <title>Draft genome of a commonly misdiagnosed multidrug resistant pathogen Candida auris.</title>
        <authorList>
            <person name="Chatterjee S."/>
            <person name="Alampalli S.V."/>
            <person name="Nageshan R.K."/>
            <person name="Chettiar S.T."/>
            <person name="Joshi S."/>
            <person name="Tatu U.S."/>
        </authorList>
    </citation>
    <scope>NUCLEOTIDE SEQUENCE [LARGE SCALE GENOMIC DNA]</scope>
    <source>
        <strain evidence="4">6684</strain>
    </source>
</reference>
<dbReference type="AlphaFoldDB" id="A0A0L0NZV3"/>
<proteinExistence type="inferred from homology"/>
<dbReference type="VEuPathDB" id="FungiDB:CJJ07_001919"/>
<dbReference type="GO" id="GO:0016192">
    <property type="term" value="P:vesicle-mediated transport"/>
    <property type="evidence" value="ECO:0007669"/>
    <property type="project" value="InterPro"/>
</dbReference>
<dbReference type="VEuPathDB" id="FungiDB:CJI97_005354"/>
<comment type="caution">
    <text evidence="3">The sequence shown here is derived from an EMBL/GenBank/DDBJ whole genome shotgun (WGS) entry which is preliminary data.</text>
</comment>
<evidence type="ECO:0000313" key="3">
    <source>
        <dbReference type="EMBL" id="KND99543.1"/>
    </source>
</evidence>
<feature type="compositionally biased region" description="Low complexity" evidence="2">
    <location>
        <begin position="512"/>
        <end position="526"/>
    </location>
</feature>
<dbReference type="Proteomes" id="UP000037122">
    <property type="component" value="Unassembled WGS sequence"/>
</dbReference>
<organism evidence="3 4">
    <name type="scientific">Candidozyma auris</name>
    <name type="common">Yeast</name>
    <name type="synonym">Candida auris</name>
    <dbReference type="NCBI Taxonomy" id="498019"/>
    <lineage>
        <taxon>Eukaryota</taxon>
        <taxon>Fungi</taxon>
        <taxon>Dikarya</taxon>
        <taxon>Ascomycota</taxon>
        <taxon>Saccharomycotina</taxon>
        <taxon>Pichiomycetes</taxon>
        <taxon>Metschnikowiaceae</taxon>
        <taxon>Candidozyma</taxon>
    </lineage>
</organism>
<dbReference type="VEuPathDB" id="FungiDB:B9J08_005270"/>
<accession>A0A0L0NZV3</accession>
<name>A0A0L0NZV3_CANAR</name>
<dbReference type="PIRSF" id="PIRSF005715">
    <property type="entry name" value="VPS45_Sec1"/>
    <property type="match status" value="1"/>
</dbReference>
<dbReference type="Gene3D" id="3.40.50.2060">
    <property type="match status" value="1"/>
</dbReference>
<dbReference type="InterPro" id="IPR036045">
    <property type="entry name" value="Sec1-like_sf"/>
</dbReference>
<dbReference type="InterPro" id="IPR027482">
    <property type="entry name" value="Sec1-like_dom2"/>
</dbReference>
<feature type="region of interest" description="Disordered" evidence="2">
    <location>
        <begin position="509"/>
        <end position="528"/>
    </location>
</feature>
<protein>
    <recommendedName>
        <fullName evidence="5">Sec1 family protein</fullName>
    </recommendedName>
</protein>
<dbReference type="InterPro" id="IPR043127">
    <property type="entry name" value="Sec-1-like_dom3a"/>
</dbReference>
<dbReference type="Gene3D" id="3.90.830.10">
    <property type="entry name" value="Syntaxin Binding Protein 1, Chain A, domain 2"/>
    <property type="match status" value="1"/>
</dbReference>
<dbReference type="InterPro" id="IPR001619">
    <property type="entry name" value="Sec1-like"/>
</dbReference>
<dbReference type="VEuPathDB" id="FungiDB:CJJ09_004086"/>
<evidence type="ECO:0000256" key="1">
    <source>
        <dbReference type="ARBA" id="ARBA00009884"/>
    </source>
</evidence>
<gene>
    <name evidence="3" type="ORF">QG37_03693</name>
</gene>
<dbReference type="EMBL" id="LGST01000023">
    <property type="protein sequence ID" value="KND99543.1"/>
    <property type="molecule type" value="Genomic_DNA"/>
</dbReference>
<dbReference type="PANTHER" id="PTHR11679">
    <property type="entry name" value="VESICLE PROTEIN SORTING-ASSOCIATED"/>
    <property type="match status" value="1"/>
</dbReference>